<dbReference type="AlphaFoldDB" id="A0A108U8W8"/>
<organism evidence="2 3">
    <name type="scientific">Lysobacter capsici AZ78</name>
    <dbReference type="NCBI Taxonomy" id="1444315"/>
    <lineage>
        <taxon>Bacteria</taxon>
        <taxon>Pseudomonadati</taxon>
        <taxon>Pseudomonadota</taxon>
        <taxon>Gammaproteobacteria</taxon>
        <taxon>Lysobacterales</taxon>
        <taxon>Lysobacteraceae</taxon>
        <taxon>Lysobacter</taxon>
    </lineage>
</organism>
<dbReference type="EMBL" id="JAJA02000001">
    <property type="protein sequence ID" value="KWS04705.1"/>
    <property type="molecule type" value="Genomic_DNA"/>
</dbReference>
<evidence type="ECO:0000313" key="3">
    <source>
        <dbReference type="Proteomes" id="UP000023435"/>
    </source>
</evidence>
<gene>
    <name evidence="2" type="ORF">AZ78_2255</name>
</gene>
<comment type="caution">
    <text evidence="2">The sequence shown here is derived from an EMBL/GenBank/DDBJ whole genome shotgun (WGS) entry which is preliminary data.</text>
</comment>
<reference evidence="2 3" key="1">
    <citation type="journal article" date="2014" name="Genome Announc.">
        <title>Draft Genome Sequence of Lysobacter capsici AZ78, a Bacterium Antagonistic to Plant-Pathogenic Oomycetes.</title>
        <authorList>
            <person name="Puopolo G."/>
            <person name="Sonego P."/>
            <person name="Engelen K."/>
            <person name="Pertot I."/>
        </authorList>
    </citation>
    <scope>NUCLEOTIDE SEQUENCE [LARGE SCALE GENOMIC DNA]</scope>
    <source>
        <strain evidence="2 3">AZ78</strain>
    </source>
</reference>
<dbReference type="Proteomes" id="UP000023435">
    <property type="component" value="Unassembled WGS sequence"/>
</dbReference>
<proteinExistence type="predicted"/>
<protein>
    <submittedName>
        <fullName evidence="2">Uncharacterized protein</fullName>
    </submittedName>
</protein>
<feature type="region of interest" description="Disordered" evidence="1">
    <location>
        <begin position="82"/>
        <end position="101"/>
    </location>
</feature>
<name>A0A108U8W8_9GAMM</name>
<keyword evidence="3" id="KW-1185">Reference proteome</keyword>
<evidence type="ECO:0000313" key="2">
    <source>
        <dbReference type="EMBL" id="KWS04705.1"/>
    </source>
</evidence>
<evidence type="ECO:0000256" key="1">
    <source>
        <dbReference type="SAM" id="MobiDB-lite"/>
    </source>
</evidence>
<accession>A0A108U8W8</accession>
<sequence>MGGCGRRRAGSGRRTKCNSRRDALRIATCSTPRPVSGLASGPTRVDSGRGAFPCLAQWRMPRSDWLTVAGAVPEWRRLVRSEEGVSPASRFNPGGASRGGHLEAVRSLRDAGGKVRAGLRRALTPTPLPQAGEGLCSGRGGFVAGQGLCSGAGVL</sequence>